<evidence type="ECO:0000313" key="2">
    <source>
        <dbReference type="EMBL" id="SDP67448.1"/>
    </source>
</evidence>
<dbReference type="Proteomes" id="UP000182412">
    <property type="component" value="Unassembled WGS sequence"/>
</dbReference>
<proteinExistence type="predicted"/>
<dbReference type="AlphaFoldDB" id="A0A1H0UNB2"/>
<evidence type="ECO:0000256" key="1">
    <source>
        <dbReference type="SAM" id="Phobius"/>
    </source>
</evidence>
<organism evidence="2 3">
    <name type="scientific">Selenomonas ruminantium</name>
    <dbReference type="NCBI Taxonomy" id="971"/>
    <lineage>
        <taxon>Bacteria</taxon>
        <taxon>Bacillati</taxon>
        <taxon>Bacillota</taxon>
        <taxon>Negativicutes</taxon>
        <taxon>Selenomonadales</taxon>
        <taxon>Selenomonadaceae</taxon>
        <taxon>Selenomonas</taxon>
    </lineage>
</organism>
<name>A0A1H0UNB2_SELRU</name>
<protein>
    <submittedName>
        <fullName evidence="2">Uncharacterized protein</fullName>
    </submittedName>
</protein>
<keyword evidence="1" id="KW-0812">Transmembrane</keyword>
<gene>
    <name evidence="2" type="ORF">SAMN05216366_13519</name>
</gene>
<sequence>MPIVIVWAAGYNGNILKIRICKGAKHFIALRLFLFGGAIMGVAIEYLHKAFDLVDGEPKFVLELPFTSCCSIKKR</sequence>
<keyword evidence="1" id="KW-1133">Transmembrane helix</keyword>
<accession>A0A1H0UNB2</accession>
<reference evidence="2 3" key="1">
    <citation type="submission" date="2016-10" db="EMBL/GenBank/DDBJ databases">
        <authorList>
            <person name="de Groot N.N."/>
        </authorList>
    </citation>
    <scope>NUCLEOTIDE SEQUENCE [LARGE SCALE GENOMIC DNA]</scope>
    <source>
        <strain evidence="2 3">S137</strain>
    </source>
</reference>
<keyword evidence="1" id="KW-0472">Membrane</keyword>
<evidence type="ECO:0000313" key="3">
    <source>
        <dbReference type="Proteomes" id="UP000182412"/>
    </source>
</evidence>
<dbReference type="EMBL" id="FNJQ01000035">
    <property type="protein sequence ID" value="SDP67448.1"/>
    <property type="molecule type" value="Genomic_DNA"/>
</dbReference>
<feature type="transmembrane region" description="Helical" evidence="1">
    <location>
        <begin position="27"/>
        <end position="47"/>
    </location>
</feature>